<keyword evidence="6" id="KW-0558">Oxidation</keyword>
<dbReference type="Proteomes" id="UP001290462">
    <property type="component" value="Unassembled WGS sequence"/>
</dbReference>
<evidence type="ECO:0000256" key="6">
    <source>
        <dbReference type="ARBA" id="ARBA00023097"/>
    </source>
</evidence>
<keyword evidence="3" id="KW-0285">Flavoprotein</keyword>
<dbReference type="InterPro" id="IPR036188">
    <property type="entry name" value="FAD/NAD-bd_sf"/>
</dbReference>
<accession>A0AAW9K357</accession>
<evidence type="ECO:0000256" key="3">
    <source>
        <dbReference type="ARBA" id="ARBA00022630"/>
    </source>
</evidence>
<dbReference type="EMBL" id="JAVBVO010000003">
    <property type="protein sequence ID" value="MDZ5757877.1"/>
    <property type="molecule type" value="Genomic_DNA"/>
</dbReference>
<dbReference type="SMART" id="SM00450">
    <property type="entry name" value="RHOD"/>
    <property type="match status" value="1"/>
</dbReference>
<dbReference type="RefSeq" id="WP_322808562.1">
    <property type="nucleotide sequence ID" value="NZ_JAVBVO010000003.1"/>
</dbReference>
<dbReference type="InterPro" id="IPR016156">
    <property type="entry name" value="FAD/NAD-linked_Rdtase_dimer_sf"/>
</dbReference>
<dbReference type="InterPro" id="IPR004099">
    <property type="entry name" value="Pyr_nucl-diS_OxRdtase_dimer"/>
</dbReference>
<protein>
    <submittedName>
        <fullName evidence="9">FAD-dependent oxidoreductase</fullName>
    </submittedName>
</protein>
<evidence type="ECO:0000256" key="2">
    <source>
        <dbReference type="ARBA" id="ARBA00009130"/>
    </source>
</evidence>
<evidence type="ECO:0000256" key="7">
    <source>
        <dbReference type="ARBA" id="ARBA00023284"/>
    </source>
</evidence>
<evidence type="ECO:0000313" key="10">
    <source>
        <dbReference type="Proteomes" id="UP001290462"/>
    </source>
</evidence>
<keyword evidence="4" id="KW-0274">FAD</keyword>
<comment type="caution">
    <text evidence="9">The sequence shown here is derived from an EMBL/GenBank/DDBJ whole genome shotgun (WGS) entry which is preliminary data.</text>
</comment>
<evidence type="ECO:0000313" key="9">
    <source>
        <dbReference type="EMBL" id="MDZ5757877.1"/>
    </source>
</evidence>
<sequence length="558" mass="61291">MKIVIIGSVAAGTSVAAKARRNTEDAEICVYDQDKDISYSICGIPYYIGEEVEDLDKLTPRNAVWFKKRYNVDIFTEHRVMEINTEEQTLEIQNLQTGEIFIDSYDELVLATGAKPIVPEVFLNQQSKQNIFHVRNIQDARSIHEFIQDGKINTATIIGAGFIGLEMAEQLAHKGIEVTLIQRGQQIMKQMDSEMAFRAQKELETNNVDVLLNTTITKVIDKEEFITELVTNQGKTIKSDLVILAAGVEPNTSLTQATKIKLGTSGAIAVTKKMETSVPHIYAVGDVAESFSVITKKPIYRPLGSTANKMGRIAGDVITGGILEHRGILGTGIVRAFDLTIGYTGLSEKEALAEGIDVAILYNIKPDHADYLGGKELTIKALADKSTGKILGAQIIGRQGVDKRIDVLATAISFGAVAEDLFHLDLAYAPPFATTKDPILYTGMALDNAVKKGTPLMTPNELMKRQANGEKIQIIDTRSKKQYEKSSVEGAIHIPLTELRKKQSELDKDLVTITYCNKGVSGNAAQNILINKGFKEVYNLSGGNKNYQVIVEMENHND</sequence>
<dbReference type="SUPFAM" id="SSF52821">
    <property type="entry name" value="Rhodanese/Cell cycle control phosphatase"/>
    <property type="match status" value="1"/>
</dbReference>
<dbReference type="GO" id="GO:0016491">
    <property type="term" value="F:oxidoreductase activity"/>
    <property type="evidence" value="ECO:0007669"/>
    <property type="project" value="UniProtKB-KW"/>
</dbReference>
<dbReference type="PRINTS" id="PR00368">
    <property type="entry name" value="FADPNR"/>
</dbReference>
<evidence type="ECO:0000259" key="8">
    <source>
        <dbReference type="PROSITE" id="PS50206"/>
    </source>
</evidence>
<dbReference type="AlphaFoldDB" id="A0AAW9K357"/>
<evidence type="ECO:0000256" key="1">
    <source>
        <dbReference type="ARBA" id="ARBA00001974"/>
    </source>
</evidence>
<dbReference type="PANTHER" id="PTHR43429">
    <property type="entry name" value="PYRIDINE NUCLEOTIDE-DISULFIDE OXIDOREDUCTASE DOMAIN-CONTAINING"/>
    <property type="match status" value="1"/>
</dbReference>
<dbReference type="InterPro" id="IPR001763">
    <property type="entry name" value="Rhodanese-like_dom"/>
</dbReference>
<organism evidence="9 10">
    <name type="scientific">Carnobacterium maltaromaticum</name>
    <name type="common">Carnobacterium piscicola</name>
    <dbReference type="NCBI Taxonomy" id="2751"/>
    <lineage>
        <taxon>Bacteria</taxon>
        <taxon>Bacillati</taxon>
        <taxon>Bacillota</taxon>
        <taxon>Bacilli</taxon>
        <taxon>Lactobacillales</taxon>
        <taxon>Carnobacteriaceae</taxon>
        <taxon>Carnobacterium</taxon>
    </lineage>
</organism>
<comment type="cofactor">
    <cofactor evidence="1">
        <name>FAD</name>
        <dbReference type="ChEBI" id="CHEBI:57692"/>
    </cofactor>
</comment>
<dbReference type="Pfam" id="PF07992">
    <property type="entry name" value="Pyr_redox_2"/>
    <property type="match status" value="1"/>
</dbReference>
<comment type="similarity">
    <text evidence="2">Belongs to the class-III pyridine nucleotide-disulfide oxidoreductase family.</text>
</comment>
<dbReference type="PROSITE" id="PS50206">
    <property type="entry name" value="RHODANESE_3"/>
    <property type="match status" value="1"/>
</dbReference>
<dbReference type="Gene3D" id="3.40.250.10">
    <property type="entry name" value="Rhodanese-like domain"/>
    <property type="match status" value="1"/>
</dbReference>
<keyword evidence="5" id="KW-0560">Oxidoreductase</keyword>
<dbReference type="Pfam" id="PF00581">
    <property type="entry name" value="Rhodanese"/>
    <property type="match status" value="1"/>
</dbReference>
<dbReference type="SUPFAM" id="SSF51905">
    <property type="entry name" value="FAD/NAD(P)-binding domain"/>
    <property type="match status" value="1"/>
</dbReference>
<dbReference type="InterPro" id="IPR050260">
    <property type="entry name" value="FAD-bd_OxRdtase"/>
</dbReference>
<evidence type="ECO:0000256" key="5">
    <source>
        <dbReference type="ARBA" id="ARBA00023002"/>
    </source>
</evidence>
<reference evidence="9" key="1">
    <citation type="submission" date="2023-08" db="EMBL/GenBank/DDBJ databases">
        <title>Genomic characterization of piscicolin 126 produced by Carnobacterium maltaromaticum CM22 strain isolated from salmon (Salmo salar).</title>
        <authorList>
            <person name="Gonzalez-Gragera E."/>
            <person name="Garcia-Lopez J.D."/>
            <person name="Teso-Perez C."/>
            <person name="Gimenez-Hernandez I."/>
            <person name="Peralta-Sanchez J.M."/>
            <person name="Valdivia E."/>
            <person name="Montalban-Lopez M."/>
            <person name="Martin-Platero A.M."/>
            <person name="Banos A."/>
            <person name="Martinez-Bueno M."/>
        </authorList>
    </citation>
    <scope>NUCLEOTIDE SEQUENCE</scope>
    <source>
        <strain evidence="9">CM22</strain>
    </source>
</reference>
<name>A0AAW9K357_CARML</name>
<dbReference type="InterPro" id="IPR036873">
    <property type="entry name" value="Rhodanese-like_dom_sf"/>
</dbReference>
<gene>
    <name evidence="9" type="ORF">RAK27_04325</name>
</gene>
<dbReference type="PRINTS" id="PR00411">
    <property type="entry name" value="PNDRDTASEI"/>
</dbReference>
<proteinExistence type="inferred from homology"/>
<evidence type="ECO:0000256" key="4">
    <source>
        <dbReference type="ARBA" id="ARBA00022827"/>
    </source>
</evidence>
<dbReference type="InterPro" id="IPR023753">
    <property type="entry name" value="FAD/NAD-binding_dom"/>
</dbReference>
<dbReference type="SUPFAM" id="SSF55424">
    <property type="entry name" value="FAD/NAD-linked reductases, dimerisation (C-terminal) domain"/>
    <property type="match status" value="1"/>
</dbReference>
<feature type="domain" description="Rhodanese" evidence="8">
    <location>
        <begin position="468"/>
        <end position="549"/>
    </location>
</feature>
<keyword evidence="7" id="KW-0676">Redox-active center</keyword>
<dbReference type="Pfam" id="PF02852">
    <property type="entry name" value="Pyr_redox_dim"/>
    <property type="match status" value="1"/>
</dbReference>
<dbReference type="Gene3D" id="3.50.50.60">
    <property type="entry name" value="FAD/NAD(P)-binding domain"/>
    <property type="match status" value="2"/>
</dbReference>
<dbReference type="PANTHER" id="PTHR43429:SF1">
    <property type="entry name" value="NAD(P)H SULFUR OXIDOREDUCTASE (COA-DEPENDENT)"/>
    <property type="match status" value="1"/>
</dbReference>